<feature type="region of interest" description="Disordered" evidence="1">
    <location>
        <begin position="751"/>
        <end position="784"/>
    </location>
</feature>
<feature type="region of interest" description="Disordered" evidence="1">
    <location>
        <begin position="331"/>
        <end position="393"/>
    </location>
</feature>
<evidence type="ECO:0000256" key="1">
    <source>
        <dbReference type="SAM" id="MobiDB-lite"/>
    </source>
</evidence>
<sequence length="784" mass="86317">MATVALRGHRQGAHETAVKRVVRYVTPPQQVASILQTSLPGHNHGFPASTVSDLAVSFASLPDSEALQGLVLTTRDGAARNEVTTHRLTSSLTGAQILDQADDRSPEDHYKDIYAIYRSFQDGTLAGPESMFKVSTFVVFRAYTKIAERLLIMRLLWDRWKHPMDLLKYGWIYLECPLPWTVNVYHLEAAIKLETCGVPRPERSPGGFFRYSVTQGDFRKWVDAFDSSYLKLEEALLDESKTACKDPPSSGDMISASVQMTVLNGLLQSGFMERLFEDWGFSHWISRECESRKYHPCATSEVCHHQAPRAPDQTTTRTIVISGSRADDSVVSAECQMSVDSEGSSTGDAAESSRLNDPQESDPYATPSTSQSNPVCEKSVTEPSTSLDDDSATESLVIDEFSGSSEAKELDTLAISLTSANDNLDYPSNDEVPKLNGMDVTDDSAAPSSKTFQATVSPEDVRTPEESAAAHLGRHLKALVSPLSSSRSLVVQLLNMKRPVLPEVHHISVPGSNPTLSFPVPDDERKAFIDRVVELIPESESKRGWSRKRTARDWLFRRLLDTPVSGTSAAEMGYTPVDPNKDGGGVDAMPRVHPEAATMGLACMFFARPGSEVAIRSDDEPTAAEEATPTSEDQDTRRALERIFSVGHFFLSLACTKRCRHRETNLLTHPLTTDTRTRHRPPRRPQVLLVLLAPPPVVEQVRPRRQHQRPLERPDHAPLVVLESAFRGKSCHGGRSSSAMSELPPLWQQRDRAAVDPARRGHGRACGVPAGASRRASGDAPERG</sequence>
<dbReference type="OrthoDB" id="2757421at2759"/>
<evidence type="ECO:0000313" key="2">
    <source>
        <dbReference type="EMBL" id="RDX48731.1"/>
    </source>
</evidence>
<gene>
    <name evidence="2" type="ORF">OH76DRAFT_1404680</name>
</gene>
<feature type="region of interest" description="Disordered" evidence="1">
    <location>
        <begin position="617"/>
        <end position="636"/>
    </location>
</feature>
<organism evidence="2 3">
    <name type="scientific">Lentinus brumalis</name>
    <dbReference type="NCBI Taxonomy" id="2498619"/>
    <lineage>
        <taxon>Eukaryota</taxon>
        <taxon>Fungi</taxon>
        <taxon>Dikarya</taxon>
        <taxon>Basidiomycota</taxon>
        <taxon>Agaricomycotina</taxon>
        <taxon>Agaricomycetes</taxon>
        <taxon>Polyporales</taxon>
        <taxon>Polyporaceae</taxon>
        <taxon>Lentinus</taxon>
    </lineage>
</organism>
<dbReference type="Proteomes" id="UP000256964">
    <property type="component" value="Unassembled WGS sequence"/>
</dbReference>
<reference evidence="2 3" key="1">
    <citation type="journal article" date="2018" name="Biotechnol. Biofuels">
        <title>Integrative visual omics of the white-rot fungus Polyporus brumalis exposes the biotechnological potential of its oxidative enzymes for delignifying raw plant biomass.</title>
        <authorList>
            <person name="Miyauchi S."/>
            <person name="Rancon A."/>
            <person name="Drula E."/>
            <person name="Hage H."/>
            <person name="Chaduli D."/>
            <person name="Favel A."/>
            <person name="Grisel S."/>
            <person name="Henrissat B."/>
            <person name="Herpoel-Gimbert I."/>
            <person name="Ruiz-Duenas F.J."/>
            <person name="Chevret D."/>
            <person name="Hainaut M."/>
            <person name="Lin J."/>
            <person name="Wang M."/>
            <person name="Pangilinan J."/>
            <person name="Lipzen A."/>
            <person name="Lesage-Meessen L."/>
            <person name="Navarro D."/>
            <person name="Riley R."/>
            <person name="Grigoriev I.V."/>
            <person name="Zhou S."/>
            <person name="Raouche S."/>
            <person name="Rosso M.N."/>
        </authorList>
    </citation>
    <scope>NUCLEOTIDE SEQUENCE [LARGE SCALE GENOMIC DNA]</scope>
    <source>
        <strain evidence="2 3">BRFM 1820</strain>
    </source>
</reference>
<accession>A0A371D867</accession>
<name>A0A371D867_9APHY</name>
<evidence type="ECO:0000313" key="3">
    <source>
        <dbReference type="Proteomes" id="UP000256964"/>
    </source>
</evidence>
<protein>
    <submittedName>
        <fullName evidence="2">Uncharacterized protein</fullName>
    </submittedName>
</protein>
<proteinExistence type="predicted"/>
<feature type="compositionally biased region" description="Polar residues" evidence="1">
    <location>
        <begin position="446"/>
        <end position="456"/>
    </location>
</feature>
<dbReference type="EMBL" id="KZ857410">
    <property type="protein sequence ID" value="RDX48731.1"/>
    <property type="molecule type" value="Genomic_DNA"/>
</dbReference>
<keyword evidence="3" id="KW-1185">Reference proteome</keyword>
<feature type="region of interest" description="Disordered" evidence="1">
    <location>
        <begin position="443"/>
        <end position="462"/>
    </location>
</feature>
<dbReference type="AlphaFoldDB" id="A0A371D867"/>
<feature type="compositionally biased region" description="Polar residues" evidence="1">
    <location>
        <begin position="338"/>
        <end position="358"/>
    </location>
</feature>